<reference evidence="2 3" key="1">
    <citation type="submission" date="2016-11" db="EMBL/GenBank/DDBJ databases">
        <title>The potential of Streptococcus salivarius to inhibit the production of volatile sulphur compounds in the oral cavity.</title>
        <authorList>
            <person name="Sun L."/>
            <person name="Li Z."/>
            <person name="Jin D."/>
            <person name="Zhao H."/>
        </authorList>
    </citation>
    <scope>NUCLEOTIDE SEQUENCE [LARGE SCALE GENOMIC DNA]</scope>
    <source>
        <strain evidence="2 3">ICDC2</strain>
        <plasmid evidence="3">Plasmid</plasmid>
    </source>
</reference>
<name>A0AB37DDN6_STRSL</name>
<dbReference type="RefSeq" id="WP_156247222.1">
    <property type="nucleotide sequence ID" value="NZ_CP018188.1"/>
</dbReference>
<proteinExistence type="predicted"/>
<dbReference type="Proteomes" id="UP000422997">
    <property type="component" value="Plasmid unnamed"/>
</dbReference>
<feature type="compositionally biased region" description="Basic and acidic residues" evidence="1">
    <location>
        <begin position="20"/>
        <end position="36"/>
    </location>
</feature>
<gene>
    <name evidence="2" type="ORF">BSR19_11500</name>
</gene>
<evidence type="ECO:0000256" key="1">
    <source>
        <dbReference type="SAM" id="MobiDB-lite"/>
    </source>
</evidence>
<geneLocation type="plasmid" evidence="3"/>
<keyword evidence="2" id="KW-0614">Plasmid</keyword>
<dbReference type="EMBL" id="CP018188">
    <property type="protein sequence ID" value="QGU81743.1"/>
    <property type="molecule type" value="Genomic_DNA"/>
</dbReference>
<evidence type="ECO:0000313" key="3">
    <source>
        <dbReference type="Proteomes" id="UP000422997"/>
    </source>
</evidence>
<feature type="region of interest" description="Disordered" evidence="1">
    <location>
        <begin position="16"/>
        <end position="39"/>
    </location>
</feature>
<protein>
    <submittedName>
        <fullName evidence="2">Uncharacterized protein</fullName>
    </submittedName>
</protein>
<sequence length="271" mass="31165">MPGLIEEPVLSKKEIKKRKKEEARKRKQEKKKEKQTQFESIDLGERAGEEFVYVPLNKKKRRDFLDTVAIADVKSILYGYPNQPIRLANGYSGYVQIFEVFGQDIQAMSNEEQAAVKVGFTLFLSGTTFDMMLQTTKLPTDVSSQSNEFLRLLDEVKQEQNAPELIINDGDDLDTIANKERLIYQLRQREDILKTKYLVQQVVAINQQNIEFFIWVFGDTLAEIDSNTRTTLTIASSHGFAPKVVSVEKKEELLTQYYNFNDSLNGSPNQY</sequence>
<organism evidence="2 3">
    <name type="scientific">Streptococcus salivarius</name>
    <dbReference type="NCBI Taxonomy" id="1304"/>
    <lineage>
        <taxon>Bacteria</taxon>
        <taxon>Bacillati</taxon>
        <taxon>Bacillota</taxon>
        <taxon>Bacilli</taxon>
        <taxon>Lactobacillales</taxon>
        <taxon>Streptococcaceae</taxon>
        <taxon>Streptococcus</taxon>
    </lineage>
</organism>
<dbReference type="AlphaFoldDB" id="A0AB37DDN6"/>
<accession>A0AB37DDN6</accession>
<evidence type="ECO:0000313" key="2">
    <source>
        <dbReference type="EMBL" id="QGU81743.1"/>
    </source>
</evidence>